<dbReference type="Gene3D" id="3.30.9.10">
    <property type="entry name" value="D-Amino Acid Oxidase, subunit A, domain 2"/>
    <property type="match status" value="1"/>
</dbReference>
<dbReference type="PANTHER" id="PTHR13847">
    <property type="entry name" value="SARCOSINE DEHYDROGENASE-RELATED"/>
    <property type="match status" value="1"/>
</dbReference>
<dbReference type="PANTHER" id="PTHR13847:SF289">
    <property type="entry name" value="GLYCINE OXIDASE"/>
    <property type="match status" value="1"/>
</dbReference>
<accession>A0ABY7GN02</accession>
<sequence length="351" mass="39492">MPLDALIVGQGLAGSLLAWELMRQQFSVMVVDNGIENASQVAAGLVNPVTGQRLAKSVDVDTLLPAALACYRQLAEQFGQEFFVALPMLRILQNAREQRVAAQRLQDVAYQAWLRWHADPVAGLNSPFGLLAQQNTGYLRTRPLLEALRKFLIEHDSYRQARFDYAELELQPVLGWRDLRPKHVVFCEGHRALDNPWFGQLPFQPAKGEILGCRAEIPCRQWLWNFGYWLIPQGQGEFRLGATFEPGKIDTLPSKEARVVLLRALAEVCPALRSVEVASHQAGVRPATLDKRPFVGPHPRYAHLHIFNGFGAKGSLAIPWHARRFADTLKAQTPLPLHSHVQRYDETYFPG</sequence>
<protein>
    <submittedName>
        <fullName evidence="3">FAD-dependent oxidoreductase</fullName>
    </submittedName>
</protein>
<dbReference type="RefSeq" id="WP_255186792.1">
    <property type="nucleotide sequence ID" value="NZ_CP113517.1"/>
</dbReference>
<evidence type="ECO:0000259" key="2">
    <source>
        <dbReference type="Pfam" id="PF01266"/>
    </source>
</evidence>
<name>A0ABY7GN02_9GAMM</name>
<proteinExistence type="predicted"/>
<dbReference type="InterPro" id="IPR006076">
    <property type="entry name" value="FAD-dep_OxRdtase"/>
</dbReference>
<dbReference type="EMBL" id="CP113517">
    <property type="protein sequence ID" value="WAR45884.1"/>
    <property type="molecule type" value="Genomic_DNA"/>
</dbReference>
<dbReference type="Pfam" id="PF01266">
    <property type="entry name" value="DAO"/>
    <property type="match status" value="1"/>
</dbReference>
<dbReference type="Gene3D" id="3.50.50.60">
    <property type="entry name" value="FAD/NAD(P)-binding domain"/>
    <property type="match status" value="1"/>
</dbReference>
<feature type="domain" description="FAD dependent oxidoreductase" evidence="2">
    <location>
        <begin position="4"/>
        <end position="327"/>
    </location>
</feature>
<dbReference type="SUPFAM" id="SSF51971">
    <property type="entry name" value="Nucleotide-binding domain"/>
    <property type="match status" value="1"/>
</dbReference>
<organism evidence="3 4">
    <name type="scientific">Methylomonas rapida</name>
    <dbReference type="NCBI Taxonomy" id="2963939"/>
    <lineage>
        <taxon>Bacteria</taxon>
        <taxon>Pseudomonadati</taxon>
        <taxon>Pseudomonadota</taxon>
        <taxon>Gammaproteobacteria</taxon>
        <taxon>Methylococcales</taxon>
        <taxon>Methylococcaceae</taxon>
        <taxon>Methylomonas</taxon>
    </lineage>
</organism>
<evidence type="ECO:0000313" key="3">
    <source>
        <dbReference type="EMBL" id="WAR45884.1"/>
    </source>
</evidence>
<dbReference type="InterPro" id="IPR036188">
    <property type="entry name" value="FAD/NAD-bd_sf"/>
</dbReference>
<dbReference type="Proteomes" id="UP001162780">
    <property type="component" value="Chromosome"/>
</dbReference>
<reference evidence="3" key="1">
    <citation type="submission" date="2022-11" db="EMBL/GenBank/DDBJ databases">
        <title>Methylomonas rapida sp. nov., Carotenoid-Producing Obligate Methanotrophs with High Growth Characteristics and Biotechnological Potential.</title>
        <authorList>
            <person name="Tikhonova E.N."/>
            <person name="Suleimanov R.Z."/>
            <person name="Miroshnikov K."/>
            <person name="Oshkin I.Y."/>
            <person name="Belova S.E."/>
            <person name="Danilova O.V."/>
            <person name="Ashikhmin A."/>
            <person name="Konopkin A."/>
            <person name="But S.Y."/>
            <person name="Khmelenina V.N."/>
            <person name="Kuznetsov N."/>
            <person name="Pimenov N.V."/>
            <person name="Dedysh S.N."/>
        </authorList>
    </citation>
    <scope>NUCLEOTIDE SEQUENCE</scope>
    <source>
        <strain evidence="3">MP1</strain>
    </source>
</reference>
<evidence type="ECO:0000256" key="1">
    <source>
        <dbReference type="ARBA" id="ARBA00023002"/>
    </source>
</evidence>
<evidence type="ECO:0000313" key="4">
    <source>
        <dbReference type="Proteomes" id="UP001162780"/>
    </source>
</evidence>
<keyword evidence="4" id="KW-1185">Reference proteome</keyword>
<keyword evidence="1" id="KW-0560">Oxidoreductase</keyword>
<dbReference type="SUPFAM" id="SSF54373">
    <property type="entry name" value="FAD-linked reductases, C-terminal domain"/>
    <property type="match status" value="1"/>
</dbReference>
<gene>
    <name evidence="3" type="ORF">NM686_005040</name>
</gene>